<dbReference type="GO" id="GO:0043215">
    <property type="term" value="P:daunorubicin transport"/>
    <property type="evidence" value="ECO:0007669"/>
    <property type="project" value="InterPro"/>
</dbReference>
<dbReference type="InterPro" id="IPR005894">
    <property type="entry name" value="DrrA"/>
</dbReference>
<feature type="domain" description="ABC transporter" evidence="5">
    <location>
        <begin position="11"/>
        <end position="242"/>
    </location>
</feature>
<dbReference type="EMBL" id="RXIL01000053">
    <property type="protein sequence ID" value="RZN70632.1"/>
    <property type="molecule type" value="Genomic_DNA"/>
</dbReference>
<protein>
    <submittedName>
        <fullName evidence="6">ATP-binding cassette domain-containing protein</fullName>
    </submittedName>
</protein>
<dbReference type="InterPro" id="IPR027417">
    <property type="entry name" value="P-loop_NTPase"/>
</dbReference>
<dbReference type="SMART" id="SM00382">
    <property type="entry name" value="AAA"/>
    <property type="match status" value="1"/>
</dbReference>
<dbReference type="PROSITE" id="PS00211">
    <property type="entry name" value="ABC_TRANSPORTER_1"/>
    <property type="match status" value="1"/>
</dbReference>
<reference evidence="6 7" key="1">
    <citation type="journal article" date="2019" name="Nat. Microbiol.">
        <title>Wide diversity of methane and short-chain alkane metabolisms in uncultured archaea.</title>
        <authorList>
            <person name="Borrel G."/>
            <person name="Adam P.S."/>
            <person name="McKay L.J."/>
            <person name="Chen L.X."/>
            <person name="Sierra-Garcia I.N."/>
            <person name="Sieber C.M."/>
            <person name="Letourneur Q."/>
            <person name="Ghozlane A."/>
            <person name="Andersen G.L."/>
            <person name="Li W.J."/>
            <person name="Hallam S.J."/>
            <person name="Muyzer G."/>
            <person name="de Oliveira V.M."/>
            <person name="Inskeep W.P."/>
            <person name="Banfield J.F."/>
            <person name="Gribaldo S."/>
        </authorList>
    </citation>
    <scope>NUCLEOTIDE SEQUENCE [LARGE SCALE GENOMIC DNA]</scope>
    <source>
        <strain evidence="6">NM1b</strain>
    </source>
</reference>
<keyword evidence="2" id="KW-0547">Nucleotide-binding</keyword>
<dbReference type="InterPro" id="IPR003439">
    <property type="entry name" value="ABC_transporter-like_ATP-bd"/>
</dbReference>
<proteinExistence type="inferred from homology"/>
<organism evidence="6 7">
    <name type="scientific">Candidatus Methanolliviera hydrocarbonicum</name>
    <dbReference type="NCBI Taxonomy" id="2491085"/>
    <lineage>
        <taxon>Archaea</taxon>
        <taxon>Methanobacteriati</taxon>
        <taxon>Methanobacteriota</taxon>
        <taxon>Candidatus Methanoliparia</taxon>
        <taxon>Candidatus Methanoliparales</taxon>
        <taxon>Candidatus Methanollivieraceae</taxon>
        <taxon>Candidatus Methanolliviera</taxon>
    </lineage>
</organism>
<evidence type="ECO:0000256" key="4">
    <source>
        <dbReference type="ARBA" id="ARBA00049985"/>
    </source>
</evidence>
<dbReference type="NCBIfam" id="TIGR01188">
    <property type="entry name" value="drrA"/>
    <property type="match status" value="1"/>
</dbReference>
<keyword evidence="3 6" id="KW-0067">ATP-binding</keyword>
<dbReference type="PANTHER" id="PTHR43582">
    <property type="entry name" value="LINEARMYCIN RESISTANCE ATP-BINDING PROTEIN LNRL"/>
    <property type="match status" value="1"/>
</dbReference>
<dbReference type="Proteomes" id="UP000320766">
    <property type="component" value="Unassembled WGS sequence"/>
</dbReference>
<dbReference type="GO" id="GO:0016887">
    <property type="term" value="F:ATP hydrolysis activity"/>
    <property type="evidence" value="ECO:0007669"/>
    <property type="project" value="InterPro"/>
</dbReference>
<dbReference type="InterPro" id="IPR017871">
    <property type="entry name" value="ABC_transporter-like_CS"/>
</dbReference>
<sequence length="316" mass="35824">MIMSEGRNRAIEVFTLTKNFKELTAVDGILFEVGAGEIFGLIGANGAGKTTTIMMLCTLIRPTSGSARICGYDIIKESKKVRESIGVVFEEPSIDIRLTGRENLDFHARMYRLPKKMREERVSEVLDLVELRDKEDLLVKDYSGGMQRRLEIARSLLNHPKVLFLDEPTIGLDVQTRRKMWDYVKKMNREEGTTLFLTTHYIDEADQICNRVGIMDHGEIKAIDRPERLKYSAGESVISLKLSTGSKEDFSRLLSELDWVKEIDESNGSFRVGISYGEKRVPEIVRLARENGFSISSISSHKVTLEDAFIRHNEGG</sequence>
<comment type="caution">
    <text evidence="6">The sequence shown here is derived from an EMBL/GenBank/DDBJ whole genome shotgun (WGS) entry which is preliminary data.</text>
</comment>
<dbReference type="PANTHER" id="PTHR43582:SF2">
    <property type="entry name" value="LINEARMYCIN RESISTANCE ATP-BINDING PROTEIN LNRL"/>
    <property type="match status" value="1"/>
</dbReference>
<evidence type="ECO:0000259" key="5">
    <source>
        <dbReference type="PROSITE" id="PS50893"/>
    </source>
</evidence>
<dbReference type="Gene3D" id="3.40.50.300">
    <property type="entry name" value="P-loop containing nucleotide triphosphate hydrolases"/>
    <property type="match status" value="1"/>
</dbReference>
<accession>A0A520KXI1</accession>
<evidence type="ECO:0000256" key="1">
    <source>
        <dbReference type="ARBA" id="ARBA00004413"/>
    </source>
</evidence>
<comment type="similarity">
    <text evidence="4">Belongs to the ABC transporter superfamily. Drug exporter-1 (DrugE1) (TC 3.A.1.105) family.</text>
</comment>
<evidence type="ECO:0000256" key="2">
    <source>
        <dbReference type="ARBA" id="ARBA00022741"/>
    </source>
</evidence>
<dbReference type="GO" id="GO:0005886">
    <property type="term" value="C:plasma membrane"/>
    <property type="evidence" value="ECO:0007669"/>
    <property type="project" value="UniProtKB-SubCell"/>
</dbReference>
<comment type="subcellular location">
    <subcellularLocation>
        <location evidence="1">Cell membrane</location>
        <topology evidence="1">Peripheral membrane protein</topology>
        <orientation evidence="1">Cytoplasmic side</orientation>
    </subcellularLocation>
</comment>
<evidence type="ECO:0000313" key="7">
    <source>
        <dbReference type="Proteomes" id="UP000320766"/>
    </source>
</evidence>
<dbReference type="GO" id="GO:1900753">
    <property type="term" value="P:doxorubicin transport"/>
    <property type="evidence" value="ECO:0007669"/>
    <property type="project" value="InterPro"/>
</dbReference>
<dbReference type="Pfam" id="PF00005">
    <property type="entry name" value="ABC_tran"/>
    <property type="match status" value="1"/>
</dbReference>
<name>A0A520KXI1_9EURY</name>
<dbReference type="AlphaFoldDB" id="A0A520KXI1"/>
<evidence type="ECO:0000256" key="3">
    <source>
        <dbReference type="ARBA" id="ARBA00022840"/>
    </source>
</evidence>
<evidence type="ECO:0000313" key="6">
    <source>
        <dbReference type="EMBL" id="RZN70632.1"/>
    </source>
</evidence>
<dbReference type="InterPro" id="IPR003593">
    <property type="entry name" value="AAA+_ATPase"/>
</dbReference>
<gene>
    <name evidence="6" type="ORF">EF807_02995</name>
</gene>
<dbReference type="PROSITE" id="PS50893">
    <property type="entry name" value="ABC_TRANSPORTER_2"/>
    <property type="match status" value="1"/>
</dbReference>
<dbReference type="SUPFAM" id="SSF52540">
    <property type="entry name" value="P-loop containing nucleoside triphosphate hydrolases"/>
    <property type="match status" value="1"/>
</dbReference>
<dbReference type="GO" id="GO:0005524">
    <property type="term" value="F:ATP binding"/>
    <property type="evidence" value="ECO:0007669"/>
    <property type="project" value="UniProtKB-KW"/>
</dbReference>